<name>A0A085NHN0_9BILA</name>
<keyword evidence="1" id="KW-1133">Transmembrane helix</keyword>
<dbReference type="AlphaFoldDB" id="A0A085NHN0"/>
<evidence type="ECO:0000313" key="3">
    <source>
        <dbReference type="EMBL" id="KFD68976.1"/>
    </source>
</evidence>
<keyword evidence="1" id="KW-0812">Transmembrane</keyword>
<organism evidence="3">
    <name type="scientific">Trichuris suis</name>
    <name type="common">pig whipworm</name>
    <dbReference type="NCBI Taxonomy" id="68888"/>
    <lineage>
        <taxon>Eukaryota</taxon>
        <taxon>Metazoa</taxon>
        <taxon>Ecdysozoa</taxon>
        <taxon>Nematoda</taxon>
        <taxon>Enoplea</taxon>
        <taxon>Dorylaimia</taxon>
        <taxon>Trichinellida</taxon>
        <taxon>Trichuridae</taxon>
        <taxon>Trichuris</taxon>
    </lineage>
</organism>
<evidence type="ECO:0000256" key="1">
    <source>
        <dbReference type="SAM" id="Phobius"/>
    </source>
</evidence>
<keyword evidence="4" id="KW-1185">Reference proteome</keyword>
<evidence type="ECO:0000313" key="2">
    <source>
        <dbReference type="EMBL" id="KFD52488.1"/>
    </source>
</evidence>
<keyword evidence="1" id="KW-0472">Membrane</keyword>
<protein>
    <submittedName>
        <fullName evidence="3">Uncharacterized protein</fullName>
    </submittedName>
</protein>
<dbReference type="Proteomes" id="UP000030764">
    <property type="component" value="Unassembled WGS sequence"/>
</dbReference>
<evidence type="ECO:0000313" key="4">
    <source>
        <dbReference type="Proteomes" id="UP000030764"/>
    </source>
</evidence>
<sequence>MIKKAANRIDAISKIRFAGTVIQTRARARTVGLFNVVGWSSGVAAFLYSVLHCCVISDLDRDSCLRQCKSNNGGSPQMMTMMMARANYFSPFSLSLTLKLSSVKACRAAAIAAIDAAKKYRFQDSPMETKVPLFCLSRSLYVYVCGSLSLFIPCSTVSAKGAHHLYYDRIAHSRNRETMTAYGKFIGRSSPMASADDALPIAQEVRRMQRPDEVTSFA</sequence>
<proteinExistence type="predicted"/>
<dbReference type="EMBL" id="KL367499">
    <property type="protein sequence ID" value="KFD68976.1"/>
    <property type="molecule type" value="Genomic_DNA"/>
</dbReference>
<accession>A0A085NHN0</accession>
<reference evidence="3 4" key="1">
    <citation type="journal article" date="2014" name="Nat. Genet.">
        <title>Genome and transcriptome of the porcine whipworm Trichuris suis.</title>
        <authorList>
            <person name="Jex A.R."/>
            <person name="Nejsum P."/>
            <person name="Schwarz E.M."/>
            <person name="Hu L."/>
            <person name="Young N.D."/>
            <person name="Hall R.S."/>
            <person name="Korhonen P.K."/>
            <person name="Liao S."/>
            <person name="Thamsborg S."/>
            <person name="Xia J."/>
            <person name="Xu P."/>
            <person name="Wang S."/>
            <person name="Scheerlinck J.P."/>
            <person name="Hofmann A."/>
            <person name="Sternberg P.W."/>
            <person name="Wang J."/>
            <person name="Gasser R.B."/>
        </authorList>
    </citation>
    <scope>NUCLEOTIDE SEQUENCE [LARGE SCALE GENOMIC DNA]</scope>
    <source>
        <strain evidence="3">DCEP-RM93F</strain>
        <strain evidence="2">DCEP-RM93M</strain>
    </source>
</reference>
<dbReference type="Proteomes" id="UP000030758">
    <property type="component" value="Unassembled WGS sequence"/>
</dbReference>
<gene>
    <name evidence="2" type="ORF">M513_06685</name>
    <name evidence="3" type="ORF">M514_06685</name>
</gene>
<dbReference type="EMBL" id="KL363227">
    <property type="protein sequence ID" value="KFD52488.1"/>
    <property type="molecule type" value="Genomic_DNA"/>
</dbReference>
<feature type="transmembrane region" description="Helical" evidence="1">
    <location>
        <begin position="32"/>
        <end position="51"/>
    </location>
</feature>